<gene>
    <name evidence="1" type="ORF">BABINDRAFT_163633</name>
</gene>
<feature type="non-terminal residue" evidence="1">
    <location>
        <position position="106"/>
    </location>
</feature>
<reference evidence="2" key="1">
    <citation type="submission" date="2016-05" db="EMBL/GenBank/DDBJ databases">
        <title>Comparative genomics of biotechnologically important yeasts.</title>
        <authorList>
            <consortium name="DOE Joint Genome Institute"/>
            <person name="Riley R."/>
            <person name="Haridas S."/>
            <person name="Wolfe K.H."/>
            <person name="Lopes M.R."/>
            <person name="Hittinger C.T."/>
            <person name="Goker M."/>
            <person name="Salamov A."/>
            <person name="Wisecaver J."/>
            <person name="Long T.M."/>
            <person name="Aerts A.L."/>
            <person name="Barry K."/>
            <person name="Choi C."/>
            <person name="Clum A."/>
            <person name="Coughlan A.Y."/>
            <person name="Deshpande S."/>
            <person name="Douglass A.P."/>
            <person name="Hanson S.J."/>
            <person name="Klenk H.-P."/>
            <person name="Labutti K."/>
            <person name="Lapidus A."/>
            <person name="Lindquist E."/>
            <person name="Lipzen A."/>
            <person name="Meier-Kolthoff J.P."/>
            <person name="Ohm R.A."/>
            <person name="Otillar R.P."/>
            <person name="Pangilinan J."/>
            <person name="Peng Y."/>
            <person name="Rokas A."/>
            <person name="Rosa C.A."/>
            <person name="Scheuner C."/>
            <person name="Sibirny A.A."/>
            <person name="Slot J.C."/>
            <person name="Stielow J.B."/>
            <person name="Sun H."/>
            <person name="Kurtzman C.P."/>
            <person name="Blackwell M."/>
            <person name="Grigoriev I.V."/>
            <person name="Jeffries T.W."/>
        </authorList>
    </citation>
    <scope>NUCLEOTIDE SEQUENCE [LARGE SCALE GENOMIC DNA]</scope>
    <source>
        <strain evidence="2">NRRL Y-12698</strain>
    </source>
</reference>
<dbReference type="EMBL" id="KV454441">
    <property type="protein sequence ID" value="ODQ77385.1"/>
    <property type="molecule type" value="Genomic_DNA"/>
</dbReference>
<dbReference type="RefSeq" id="XP_018982713.1">
    <property type="nucleotide sequence ID" value="XM_019130018.1"/>
</dbReference>
<sequence length="106" mass="12134">MGKLPKISRETECPPRWKEWGFTSMHGGEGIPANSNPRASWSALELKTHNRVTKAEPSAGFYWCWLWGKMFICSNTKEVHISTANLICSVLFSFRPMQMLMQVDKV</sequence>
<protein>
    <submittedName>
        <fullName evidence="1">Uncharacterized protein</fullName>
    </submittedName>
</protein>
<keyword evidence="2" id="KW-1185">Reference proteome</keyword>
<dbReference type="Proteomes" id="UP000094336">
    <property type="component" value="Unassembled WGS sequence"/>
</dbReference>
<proteinExistence type="predicted"/>
<dbReference type="AlphaFoldDB" id="A0A1E3QI59"/>
<evidence type="ECO:0000313" key="1">
    <source>
        <dbReference type="EMBL" id="ODQ77385.1"/>
    </source>
</evidence>
<accession>A0A1E3QI59</accession>
<organism evidence="1 2">
    <name type="scientific">Babjeviella inositovora NRRL Y-12698</name>
    <dbReference type="NCBI Taxonomy" id="984486"/>
    <lineage>
        <taxon>Eukaryota</taxon>
        <taxon>Fungi</taxon>
        <taxon>Dikarya</taxon>
        <taxon>Ascomycota</taxon>
        <taxon>Saccharomycotina</taxon>
        <taxon>Pichiomycetes</taxon>
        <taxon>Serinales incertae sedis</taxon>
        <taxon>Babjeviella</taxon>
    </lineage>
</organism>
<evidence type="ECO:0000313" key="2">
    <source>
        <dbReference type="Proteomes" id="UP000094336"/>
    </source>
</evidence>
<dbReference type="GeneID" id="30147871"/>
<name>A0A1E3QI59_9ASCO</name>